<evidence type="ECO:0000256" key="3">
    <source>
        <dbReference type="ARBA" id="ARBA00023125"/>
    </source>
</evidence>
<evidence type="ECO:0000259" key="6">
    <source>
        <dbReference type="PROSITE" id="PS50863"/>
    </source>
</evidence>
<dbReference type="GO" id="GO:0006355">
    <property type="term" value="P:regulation of DNA-templated transcription"/>
    <property type="evidence" value="ECO:0007669"/>
    <property type="project" value="InterPro"/>
</dbReference>
<proteinExistence type="predicted"/>
<organism evidence="7 8">
    <name type="scientific">Thlaspi arvense</name>
    <name type="common">Field penny-cress</name>
    <dbReference type="NCBI Taxonomy" id="13288"/>
    <lineage>
        <taxon>Eukaryota</taxon>
        <taxon>Viridiplantae</taxon>
        <taxon>Streptophyta</taxon>
        <taxon>Embryophyta</taxon>
        <taxon>Tracheophyta</taxon>
        <taxon>Spermatophyta</taxon>
        <taxon>Magnoliopsida</taxon>
        <taxon>eudicotyledons</taxon>
        <taxon>Gunneridae</taxon>
        <taxon>Pentapetalae</taxon>
        <taxon>rosids</taxon>
        <taxon>malvids</taxon>
        <taxon>Brassicales</taxon>
        <taxon>Brassicaceae</taxon>
        <taxon>Thlaspideae</taxon>
        <taxon>Thlaspi</taxon>
    </lineage>
</organism>
<dbReference type="PANTHER" id="PTHR31384">
    <property type="entry name" value="AUXIN RESPONSE FACTOR 4-RELATED"/>
    <property type="match status" value="1"/>
</dbReference>
<dbReference type="EMBL" id="OU466857">
    <property type="protein sequence ID" value="CAH2033579.1"/>
    <property type="molecule type" value="Genomic_DNA"/>
</dbReference>
<evidence type="ECO:0000256" key="4">
    <source>
        <dbReference type="ARBA" id="ARBA00023163"/>
    </source>
</evidence>
<keyword evidence="3" id="KW-0238">DNA-binding</keyword>
<protein>
    <recommendedName>
        <fullName evidence="6">TF-B3 domain-containing protein</fullName>
    </recommendedName>
</protein>
<dbReference type="InterPro" id="IPR003340">
    <property type="entry name" value="B3_DNA-bd"/>
</dbReference>
<dbReference type="GO" id="GO:0009725">
    <property type="term" value="P:response to hormone"/>
    <property type="evidence" value="ECO:0007669"/>
    <property type="project" value="InterPro"/>
</dbReference>
<evidence type="ECO:0000256" key="1">
    <source>
        <dbReference type="ARBA" id="ARBA00004123"/>
    </source>
</evidence>
<dbReference type="CDD" id="cd10017">
    <property type="entry name" value="B3_DNA"/>
    <property type="match status" value="1"/>
</dbReference>
<reference evidence="7 8" key="1">
    <citation type="submission" date="2022-03" db="EMBL/GenBank/DDBJ databases">
        <authorList>
            <person name="Nunn A."/>
            <person name="Chopra R."/>
            <person name="Nunn A."/>
            <person name="Contreras Garrido A."/>
        </authorList>
    </citation>
    <scope>NUCLEOTIDE SEQUENCE [LARGE SCALE GENOMIC DNA]</scope>
</reference>
<evidence type="ECO:0000313" key="7">
    <source>
        <dbReference type="EMBL" id="CAH2033579.1"/>
    </source>
</evidence>
<dbReference type="Proteomes" id="UP000836841">
    <property type="component" value="Chromosome 1"/>
</dbReference>
<feature type="domain" description="TF-B3" evidence="6">
    <location>
        <begin position="141"/>
        <end position="204"/>
    </location>
</feature>
<accession>A0AAU9R8P6</accession>
<dbReference type="Pfam" id="PF02362">
    <property type="entry name" value="B3"/>
    <property type="match status" value="1"/>
</dbReference>
<dbReference type="GO" id="GO:0005634">
    <property type="term" value="C:nucleus"/>
    <property type="evidence" value="ECO:0007669"/>
    <property type="project" value="UniProtKB-SubCell"/>
</dbReference>
<dbReference type="GO" id="GO:0003677">
    <property type="term" value="F:DNA binding"/>
    <property type="evidence" value="ECO:0007669"/>
    <property type="project" value="UniProtKB-KW"/>
</dbReference>
<keyword evidence="2" id="KW-0805">Transcription regulation</keyword>
<keyword evidence="8" id="KW-1185">Reference proteome</keyword>
<evidence type="ECO:0000313" key="8">
    <source>
        <dbReference type="Proteomes" id="UP000836841"/>
    </source>
</evidence>
<dbReference type="PANTHER" id="PTHR31384:SF94">
    <property type="entry name" value="AUXIN RESPONSE FACTOR 17"/>
    <property type="match status" value="1"/>
</dbReference>
<sequence length="204" mass="22522">MDHDFPLGYPSMDNEVDLTLWHACAGLTHFPALLSSTVYYYPQGHVESYSGSAALQTLFAQFPAIKCHVASRRFLADKATDEVFAYVSLRPIHADVEVPQTSLTSQTKILSGAVKILKSSDIGGGSVDIGVASFFEKQEMEVTINDIHNKVWTFQHTYNSALDSHSLTVGWNDFCNSKKLRAGDSLVFLKTSRIRRAVSVAEGF</sequence>
<name>A0AAU9R8P6_THLAR</name>
<dbReference type="PROSITE" id="PS50863">
    <property type="entry name" value="B3"/>
    <property type="match status" value="1"/>
</dbReference>
<comment type="subcellular location">
    <subcellularLocation>
        <location evidence="1">Nucleus</location>
    </subcellularLocation>
</comment>
<keyword evidence="4" id="KW-0804">Transcription</keyword>
<dbReference type="AlphaFoldDB" id="A0AAU9R8P6"/>
<dbReference type="Gene3D" id="2.40.330.10">
    <property type="entry name" value="DNA-binding pseudobarrel domain"/>
    <property type="match status" value="1"/>
</dbReference>
<keyword evidence="5" id="KW-0539">Nucleus</keyword>
<dbReference type="InterPro" id="IPR044835">
    <property type="entry name" value="ARF_plant"/>
</dbReference>
<gene>
    <name evidence="7" type="ORF">TAV2_LOCUS513</name>
</gene>
<evidence type="ECO:0000256" key="5">
    <source>
        <dbReference type="ARBA" id="ARBA00023242"/>
    </source>
</evidence>
<evidence type="ECO:0000256" key="2">
    <source>
        <dbReference type="ARBA" id="ARBA00023015"/>
    </source>
</evidence>
<dbReference type="SUPFAM" id="SSF101936">
    <property type="entry name" value="DNA-binding pseudobarrel domain"/>
    <property type="match status" value="1"/>
</dbReference>
<dbReference type="InterPro" id="IPR015300">
    <property type="entry name" value="DNA-bd_pseudobarrel_sf"/>
</dbReference>